<sequence length="812" mass="92265">MRAKRVKYEAAPESKGEGNWRPPRKHPDQRHRPARFPHPKIRERPRRETNPVRLARQFTDVTRRVEFFGSIHKALINYASFKGGGADGKFEIHDELSAYVRSILYFIGCLVLSVVSGLRACVLGLCDSDMTVMERSIDRARKEVCKQKNGLPHRSYVQGAELACSVTAALRVHMALRRSPCHFIGEKSAVKFNTGPYNSSPSVPGVGALLEALMEENLHVTIICGEKRESSEDFLPREATRRLLCPLQIRMEWIKNFHMHVFAMVCELTTRMYRMYMTAVFAMVCKLTARMCRMYMTAVFAMVCKLTARMCRMYMTDVFAMVCKLTERVCRMYKTDVFAMVCKLTARVCRMYMTAVFAMVCKLTARMCRMYMTDVFAMVCKLTERVCRMYKTDVFAMVCKLTARVCRMYMTAVFAMVCKLTARMCRMYMTDVFAMVWTVRSRWMMSVAEQCLWWLQKLEADMLEAANAGEVAEAVRMEQKLEDEILESAVRVLVKDRGDSTKLRQDKKEIEQLVRRDKRAVQLLTGLLGSSSGGSSGVSTASLVQHPSTWQDARPTHHQLNYETLPNLTPELRKRLSRIIPVLRDACVCCELPTAAELRSAEWLEEEKVVKEGAPTCWASSVACQQDPAGNPGCERCGFSVIGQFQEKAGWYAVECGERSEVRGKAQPEGTTCLQLSLSRKGIKFRAHVRSTTFSRKLNSPATDNSNNTLIQLNEVPDNPRINYLKITTVGFAKMARVERCRRLVGNKWCKYISLAVSQHENGLSGPPVGTSYVFILRRSDVLGQLVACFPVKPRHKNIEARSCVRLGEMVA</sequence>
<gene>
    <name evidence="3" type="ORF">PR048_024410</name>
</gene>
<organism evidence="3 4">
    <name type="scientific">Dryococelus australis</name>
    <dbReference type="NCBI Taxonomy" id="614101"/>
    <lineage>
        <taxon>Eukaryota</taxon>
        <taxon>Metazoa</taxon>
        <taxon>Ecdysozoa</taxon>
        <taxon>Arthropoda</taxon>
        <taxon>Hexapoda</taxon>
        <taxon>Insecta</taxon>
        <taxon>Pterygota</taxon>
        <taxon>Neoptera</taxon>
        <taxon>Polyneoptera</taxon>
        <taxon>Phasmatodea</taxon>
        <taxon>Verophasmatodea</taxon>
        <taxon>Anareolatae</taxon>
        <taxon>Phasmatidae</taxon>
        <taxon>Eurycanthinae</taxon>
        <taxon>Dryococelus</taxon>
    </lineage>
</organism>
<feature type="region of interest" description="Disordered" evidence="1">
    <location>
        <begin position="1"/>
        <end position="49"/>
    </location>
</feature>
<keyword evidence="2" id="KW-0472">Membrane</keyword>
<evidence type="ECO:0000313" key="3">
    <source>
        <dbReference type="EMBL" id="KAJ8873592.1"/>
    </source>
</evidence>
<evidence type="ECO:0000313" key="4">
    <source>
        <dbReference type="Proteomes" id="UP001159363"/>
    </source>
</evidence>
<dbReference type="EMBL" id="JARBHB010000010">
    <property type="protein sequence ID" value="KAJ8873592.1"/>
    <property type="molecule type" value="Genomic_DNA"/>
</dbReference>
<evidence type="ECO:0000256" key="2">
    <source>
        <dbReference type="SAM" id="Phobius"/>
    </source>
</evidence>
<evidence type="ECO:0000256" key="1">
    <source>
        <dbReference type="SAM" id="MobiDB-lite"/>
    </source>
</evidence>
<proteinExistence type="predicted"/>
<protein>
    <submittedName>
        <fullName evidence="3">Uncharacterized protein</fullName>
    </submittedName>
</protein>
<keyword evidence="2" id="KW-1133">Transmembrane helix</keyword>
<feature type="transmembrane region" description="Helical" evidence="2">
    <location>
        <begin position="103"/>
        <end position="125"/>
    </location>
</feature>
<name>A0ABQ9GNM5_9NEOP</name>
<feature type="compositionally biased region" description="Basic residues" evidence="1">
    <location>
        <begin position="22"/>
        <end position="39"/>
    </location>
</feature>
<keyword evidence="4" id="KW-1185">Reference proteome</keyword>
<dbReference type="Proteomes" id="UP001159363">
    <property type="component" value="Chromosome 9"/>
</dbReference>
<comment type="caution">
    <text evidence="3">The sequence shown here is derived from an EMBL/GenBank/DDBJ whole genome shotgun (WGS) entry which is preliminary data.</text>
</comment>
<feature type="compositionally biased region" description="Basic and acidic residues" evidence="1">
    <location>
        <begin position="40"/>
        <end position="49"/>
    </location>
</feature>
<feature type="compositionally biased region" description="Basic and acidic residues" evidence="1">
    <location>
        <begin position="1"/>
        <end position="18"/>
    </location>
</feature>
<keyword evidence="2" id="KW-0812">Transmembrane</keyword>
<accession>A0ABQ9GNM5</accession>
<reference evidence="3 4" key="1">
    <citation type="submission" date="2023-02" db="EMBL/GenBank/DDBJ databases">
        <title>LHISI_Scaffold_Assembly.</title>
        <authorList>
            <person name="Stuart O.P."/>
            <person name="Cleave R."/>
            <person name="Magrath M.J.L."/>
            <person name="Mikheyev A.S."/>
        </authorList>
    </citation>
    <scope>NUCLEOTIDE SEQUENCE [LARGE SCALE GENOMIC DNA]</scope>
    <source>
        <strain evidence="3">Daus_M_001</strain>
        <tissue evidence="3">Leg muscle</tissue>
    </source>
</reference>